<gene>
    <name evidence="1" type="ORF">SAMN05216225_10276</name>
</gene>
<evidence type="ECO:0000313" key="2">
    <source>
        <dbReference type="Proteomes" id="UP000183988"/>
    </source>
</evidence>
<evidence type="ECO:0000313" key="1">
    <source>
        <dbReference type="EMBL" id="SHG33582.1"/>
    </source>
</evidence>
<name>A0A1M5IZ39_9BACI</name>
<dbReference type="RefSeq" id="WP_072890928.1">
    <property type="nucleotide sequence ID" value="NZ_FQVW01000027.1"/>
</dbReference>
<keyword evidence="2" id="KW-1185">Reference proteome</keyword>
<reference evidence="1 2" key="1">
    <citation type="submission" date="2016-11" db="EMBL/GenBank/DDBJ databases">
        <authorList>
            <person name="Jaros S."/>
            <person name="Januszkiewicz K."/>
            <person name="Wedrychowicz H."/>
        </authorList>
    </citation>
    <scope>NUCLEOTIDE SEQUENCE [LARGE SCALE GENOMIC DNA]</scope>
    <source>
        <strain evidence="1 2">IBRC-M 10683</strain>
    </source>
</reference>
<dbReference type="Proteomes" id="UP000183988">
    <property type="component" value="Unassembled WGS sequence"/>
</dbReference>
<protein>
    <submittedName>
        <fullName evidence="1">Uncharacterized protein</fullName>
    </submittedName>
</protein>
<organism evidence="1 2">
    <name type="scientific">Ornithinibacillus halophilus</name>
    <dbReference type="NCBI Taxonomy" id="930117"/>
    <lineage>
        <taxon>Bacteria</taxon>
        <taxon>Bacillati</taxon>
        <taxon>Bacillota</taxon>
        <taxon>Bacilli</taxon>
        <taxon>Bacillales</taxon>
        <taxon>Bacillaceae</taxon>
        <taxon>Ornithinibacillus</taxon>
    </lineage>
</organism>
<dbReference type="EMBL" id="FQVW01000027">
    <property type="protein sequence ID" value="SHG33582.1"/>
    <property type="molecule type" value="Genomic_DNA"/>
</dbReference>
<accession>A0A1M5IZ39</accession>
<sequence>MKREMVEKREVDMEYFEKILVKSLKDKDQAFYRNYVEYIEFIATNSDLWPVVNIYINNNKWKEEDEKHDVVTKSMRSSEKLEIMFSIITNCREVFKEMYGETVRIDWITSGEVETKASRK</sequence>
<dbReference type="AlphaFoldDB" id="A0A1M5IZ39"/>
<proteinExistence type="predicted"/>